<protein>
    <recommendedName>
        <fullName evidence="5">Interleukin-1 beta</fullName>
    </recommendedName>
</protein>
<dbReference type="Pfam" id="PF00340">
    <property type="entry name" value="IL1"/>
    <property type="match status" value="1"/>
</dbReference>
<comment type="subcellular location">
    <subcellularLocation>
        <location evidence="2">Cytoplasm</location>
        <location evidence="2">Cytosol</location>
    </subcellularLocation>
    <subcellularLocation>
        <location evidence="1">Lysosome</location>
    </subcellularLocation>
    <subcellularLocation>
        <location evidence="3">Secreted</location>
        <location evidence="3">Extracellular exosome</location>
    </subcellularLocation>
</comment>
<evidence type="ECO:0000256" key="1">
    <source>
        <dbReference type="ARBA" id="ARBA00004371"/>
    </source>
</evidence>
<keyword evidence="15" id="KW-1185">Reference proteome</keyword>
<reference evidence="14" key="2">
    <citation type="submission" date="2025-09" db="UniProtKB">
        <authorList>
            <consortium name="Ensembl"/>
        </authorList>
    </citation>
    <scope>IDENTIFICATION</scope>
</reference>
<dbReference type="GO" id="GO:0005615">
    <property type="term" value="C:extracellular space"/>
    <property type="evidence" value="ECO:0007669"/>
    <property type="project" value="UniProtKB-KW"/>
</dbReference>
<feature type="region of interest" description="Disordered" evidence="13">
    <location>
        <begin position="110"/>
        <end position="131"/>
    </location>
</feature>
<evidence type="ECO:0000256" key="3">
    <source>
        <dbReference type="ARBA" id="ARBA00004550"/>
    </source>
</evidence>
<dbReference type="InterPro" id="IPR020877">
    <property type="entry name" value="IL-1_CS"/>
</dbReference>
<proteinExistence type="inferred from homology"/>
<keyword evidence="6" id="KW-0963">Cytoplasm</keyword>
<evidence type="ECO:0000256" key="10">
    <source>
        <dbReference type="ARBA" id="ARBA00023198"/>
    </source>
</evidence>
<evidence type="ECO:0000256" key="9">
    <source>
        <dbReference type="ARBA" id="ARBA00022620"/>
    </source>
</evidence>
<evidence type="ECO:0000256" key="5">
    <source>
        <dbReference type="ARBA" id="ARBA00014702"/>
    </source>
</evidence>
<dbReference type="SMART" id="SM00125">
    <property type="entry name" value="IL1"/>
    <property type="match status" value="1"/>
</dbReference>
<sequence length="544" mass="59016">MPQNDPKALRVCPPLPPKHRPAAVPHCDPKASPCHAPHRPQSIATPTPKHCPAVPHTWSRCPQATVGPQRAACRGRAEMGEAEHCERWKSRSDCASFQPRLKTRHAAAAGLRVRPSAAASRTSRSRAPAPHSFCPQVSHSAWRWRSSPTWTCWRAAGECGCAGALWGLWGRVLLQPWSHLPAPLCPGSLSEETFYGPDCLYPPKVTPGGPCGTAARRHRGTAAPRRGIARRSPAAFCPQKLRLDSEAKHGQSRTTVDVQVTVTPGHGTRRFRQAATLVVAATKMLRRPSHQDFADSDLGGFLEEIFEPVTFQRLESSYAGAPVYRYTRSQSFDIFDINQKCFMLESPTQLVALHVQGPLASRKGEGAASLSPSPPRVPGGRPLTCPLLSAVRLNIALYRPHTRPGSAGAMGMPVALGIKGYKLYMSCVMSGSEPVLQLEVSVPNVPNVPNVPVGMAPPSPPPPAHPPGLSPPPQEADVMRDIDSAELTRFIFYRLDSPAEGTTRFESAAFPGWFICTSQQSWQPVGITNQPDQVNIATYKLSGR</sequence>
<dbReference type="PANTHER" id="PTHR10078">
    <property type="entry name" value="INTERLEUKIN-1 FAMILY MEMBER"/>
    <property type="match status" value="1"/>
</dbReference>
<keyword evidence="12" id="KW-0497">Mitogen</keyword>
<dbReference type="GO" id="GO:0071222">
    <property type="term" value="P:cellular response to lipopolysaccharide"/>
    <property type="evidence" value="ECO:0007669"/>
    <property type="project" value="TreeGrafter"/>
</dbReference>
<keyword evidence="9" id="KW-0666">Pyrogen</keyword>
<reference evidence="14" key="1">
    <citation type="submission" date="2025-08" db="UniProtKB">
        <authorList>
            <consortium name="Ensembl"/>
        </authorList>
    </citation>
    <scope>IDENTIFICATION</scope>
</reference>
<feature type="region of interest" description="Disordered" evidence="13">
    <location>
        <begin position="1"/>
        <end position="24"/>
    </location>
</feature>
<dbReference type="InterPro" id="IPR000975">
    <property type="entry name" value="IL-1_fam"/>
</dbReference>
<dbReference type="Gene3D" id="2.80.10.50">
    <property type="match status" value="2"/>
</dbReference>
<dbReference type="PANTHER" id="PTHR10078:SF30">
    <property type="entry name" value="INTERLEUKIN-1 BETA"/>
    <property type="match status" value="1"/>
</dbReference>
<evidence type="ECO:0000256" key="12">
    <source>
        <dbReference type="ARBA" id="ARBA00023246"/>
    </source>
</evidence>
<evidence type="ECO:0000256" key="2">
    <source>
        <dbReference type="ARBA" id="ARBA00004514"/>
    </source>
</evidence>
<evidence type="ECO:0000313" key="15">
    <source>
        <dbReference type="Proteomes" id="UP000694549"/>
    </source>
</evidence>
<keyword evidence="10" id="KW-0395">Inflammatory response</keyword>
<dbReference type="GO" id="GO:0051781">
    <property type="term" value="P:positive regulation of cell division"/>
    <property type="evidence" value="ECO:0007669"/>
    <property type="project" value="UniProtKB-KW"/>
</dbReference>
<keyword evidence="7" id="KW-0202">Cytokine</keyword>
<accession>A0A8B9VND1</accession>
<organism evidence="14 15">
    <name type="scientific">Anas zonorhyncha</name>
    <name type="common">Eastern spot-billed duck</name>
    <dbReference type="NCBI Taxonomy" id="75864"/>
    <lineage>
        <taxon>Eukaryota</taxon>
        <taxon>Metazoa</taxon>
        <taxon>Chordata</taxon>
        <taxon>Craniata</taxon>
        <taxon>Vertebrata</taxon>
        <taxon>Euteleostomi</taxon>
        <taxon>Archelosauria</taxon>
        <taxon>Archosauria</taxon>
        <taxon>Dinosauria</taxon>
        <taxon>Saurischia</taxon>
        <taxon>Theropoda</taxon>
        <taxon>Coelurosauria</taxon>
        <taxon>Aves</taxon>
        <taxon>Neognathae</taxon>
        <taxon>Galloanserae</taxon>
        <taxon>Anseriformes</taxon>
        <taxon>Anatidae</taxon>
        <taxon>Anatinae</taxon>
        <taxon>Anas</taxon>
    </lineage>
</organism>
<dbReference type="GO" id="GO:0019221">
    <property type="term" value="P:cytokine-mediated signaling pathway"/>
    <property type="evidence" value="ECO:0007669"/>
    <property type="project" value="TreeGrafter"/>
</dbReference>
<feature type="region of interest" description="Disordered" evidence="13">
    <location>
        <begin position="453"/>
        <end position="475"/>
    </location>
</feature>
<dbReference type="SUPFAM" id="SSF50353">
    <property type="entry name" value="Cytokine"/>
    <property type="match status" value="2"/>
</dbReference>
<dbReference type="CDD" id="cd23296">
    <property type="entry name" value="beta-trefoil_IL1B"/>
    <property type="match status" value="1"/>
</dbReference>
<evidence type="ECO:0000256" key="4">
    <source>
        <dbReference type="ARBA" id="ARBA00010448"/>
    </source>
</evidence>
<evidence type="ECO:0000256" key="6">
    <source>
        <dbReference type="ARBA" id="ARBA00022490"/>
    </source>
</evidence>
<dbReference type="GO" id="GO:0001660">
    <property type="term" value="P:fever generation"/>
    <property type="evidence" value="ECO:0007669"/>
    <property type="project" value="UniProtKB-KW"/>
</dbReference>
<dbReference type="PRINTS" id="PR01359">
    <property type="entry name" value="INTRLEUKIN1B"/>
</dbReference>
<dbReference type="GO" id="GO:0010628">
    <property type="term" value="P:positive regulation of gene expression"/>
    <property type="evidence" value="ECO:0007669"/>
    <property type="project" value="TreeGrafter"/>
</dbReference>
<dbReference type="AlphaFoldDB" id="A0A8B9VND1"/>
<comment type="similarity">
    <text evidence="4">Belongs to the IL-1 family.</text>
</comment>
<dbReference type="GO" id="GO:0006955">
    <property type="term" value="P:immune response"/>
    <property type="evidence" value="ECO:0007669"/>
    <property type="project" value="InterPro"/>
</dbReference>
<dbReference type="GO" id="GO:0005829">
    <property type="term" value="C:cytosol"/>
    <property type="evidence" value="ECO:0007669"/>
    <property type="project" value="UniProtKB-SubCell"/>
</dbReference>
<evidence type="ECO:0000256" key="7">
    <source>
        <dbReference type="ARBA" id="ARBA00022514"/>
    </source>
</evidence>
<evidence type="ECO:0000256" key="8">
    <source>
        <dbReference type="ARBA" id="ARBA00022525"/>
    </source>
</evidence>
<keyword evidence="8" id="KW-0964">Secreted</keyword>
<dbReference type="Proteomes" id="UP000694549">
    <property type="component" value="Unplaced"/>
</dbReference>
<dbReference type="InterPro" id="IPR008996">
    <property type="entry name" value="IL1/FGF"/>
</dbReference>
<feature type="compositionally biased region" description="Pro residues" evidence="13">
    <location>
        <begin position="455"/>
        <end position="474"/>
    </location>
</feature>
<dbReference type="PROSITE" id="PS00253">
    <property type="entry name" value="INTERLEUKIN_1"/>
    <property type="match status" value="1"/>
</dbReference>
<evidence type="ECO:0000256" key="11">
    <source>
        <dbReference type="ARBA" id="ARBA00023228"/>
    </source>
</evidence>
<dbReference type="GO" id="GO:0005125">
    <property type="term" value="F:cytokine activity"/>
    <property type="evidence" value="ECO:0007669"/>
    <property type="project" value="UniProtKB-KW"/>
</dbReference>
<evidence type="ECO:0000256" key="13">
    <source>
        <dbReference type="SAM" id="MobiDB-lite"/>
    </source>
</evidence>
<feature type="compositionally biased region" description="Low complexity" evidence="13">
    <location>
        <begin position="112"/>
        <end position="131"/>
    </location>
</feature>
<name>A0A8B9VND1_9AVES</name>
<keyword evidence="11" id="KW-0458">Lysosome</keyword>
<dbReference type="Ensembl" id="ENSAZOT00000026595.1">
    <property type="protein sequence ID" value="ENSAZOP00000024777.1"/>
    <property type="gene ID" value="ENSAZOG00000015933.1"/>
</dbReference>
<evidence type="ECO:0000313" key="14">
    <source>
        <dbReference type="Ensembl" id="ENSAZOP00000024777.1"/>
    </source>
</evidence>
<dbReference type="GO" id="GO:0005764">
    <property type="term" value="C:lysosome"/>
    <property type="evidence" value="ECO:0007669"/>
    <property type="project" value="UniProtKB-SubCell"/>
</dbReference>